<dbReference type="RefSeq" id="WP_015018987.1">
    <property type="nucleotide sequence ID" value="NC_018719.1"/>
</dbReference>
<organism evidence="2 3">
    <name type="scientific">Nitrososphaera gargensis (strain Ga9.2)</name>
    <dbReference type="NCBI Taxonomy" id="1237085"/>
    <lineage>
        <taxon>Archaea</taxon>
        <taxon>Nitrososphaerota</taxon>
        <taxon>Nitrososphaeria</taxon>
        <taxon>Nitrososphaerales</taxon>
        <taxon>Nitrososphaeraceae</taxon>
        <taxon>Nitrososphaera</taxon>
    </lineage>
</organism>
<feature type="transmembrane region" description="Helical" evidence="1">
    <location>
        <begin position="61"/>
        <end position="80"/>
    </location>
</feature>
<sequence length="121" mass="12046">MSSDPRLVIANVLAGAALALVTVYVIAGMQTMLPANVVGISTLVMSVGAFVLSLKKRSYSVSVMLSANGIIHAVSAAIVLGDSAGASSGIIIAFIFGLGTIGLGVAKGIETTRIAATAVSR</sequence>
<keyword evidence="3" id="KW-1185">Reference proteome</keyword>
<accession>K0IF80</accession>
<dbReference type="BioCyc" id="CNIT1237085:G1324-1513-MONOMER"/>
<dbReference type="EMBL" id="CP002408">
    <property type="protein sequence ID" value="AFU58450.1"/>
    <property type="molecule type" value="Genomic_DNA"/>
</dbReference>
<evidence type="ECO:0000313" key="2">
    <source>
        <dbReference type="EMBL" id="AFU58450.1"/>
    </source>
</evidence>
<feature type="transmembrane region" description="Helical" evidence="1">
    <location>
        <begin position="86"/>
        <end position="106"/>
    </location>
</feature>
<dbReference type="InParanoid" id="K0IF80"/>
<evidence type="ECO:0000256" key="1">
    <source>
        <dbReference type="SAM" id="Phobius"/>
    </source>
</evidence>
<dbReference type="AlphaFoldDB" id="K0IF80"/>
<dbReference type="KEGG" id="nga:Ngar_c15150"/>
<gene>
    <name evidence="2" type="ordered locus">Ngar_c15150</name>
</gene>
<name>K0IF80_NITGG</name>
<evidence type="ECO:0000313" key="3">
    <source>
        <dbReference type="Proteomes" id="UP000008037"/>
    </source>
</evidence>
<dbReference type="GeneID" id="13797774"/>
<dbReference type="Proteomes" id="UP000008037">
    <property type="component" value="Chromosome"/>
</dbReference>
<protein>
    <submittedName>
        <fullName evidence="2">Uncharacterized protein</fullName>
    </submittedName>
</protein>
<feature type="transmembrane region" description="Helical" evidence="1">
    <location>
        <begin position="7"/>
        <end position="27"/>
    </location>
</feature>
<reference evidence="2 3" key="1">
    <citation type="journal article" date="2012" name="Environ. Microbiol.">
        <title>The genome of the ammonia-oxidizing Candidatus Nitrososphaera gargensis: insights into metabolic versatility and environmental adaptations.</title>
        <authorList>
            <person name="Spang A."/>
            <person name="Poehlein A."/>
            <person name="Offre P."/>
            <person name="Zumbragel S."/>
            <person name="Haider S."/>
            <person name="Rychlik N."/>
            <person name="Nowka B."/>
            <person name="Schmeisser C."/>
            <person name="Lebedeva E.V."/>
            <person name="Rattei T."/>
            <person name="Bohm C."/>
            <person name="Schmid M."/>
            <person name="Galushko A."/>
            <person name="Hatzenpichler R."/>
            <person name="Weinmaier T."/>
            <person name="Daniel R."/>
            <person name="Schleper C."/>
            <person name="Spieck E."/>
            <person name="Streit W."/>
            <person name="Wagner M."/>
        </authorList>
    </citation>
    <scope>NUCLEOTIDE SEQUENCE [LARGE SCALE GENOMIC DNA]</scope>
    <source>
        <strain evidence="3">Ga9.2</strain>
    </source>
</reference>
<keyword evidence="1" id="KW-1133">Transmembrane helix</keyword>
<dbReference type="HOGENOM" id="CLU_123710_0_0_2"/>
<proteinExistence type="predicted"/>
<feature type="transmembrane region" description="Helical" evidence="1">
    <location>
        <begin position="33"/>
        <end position="54"/>
    </location>
</feature>
<keyword evidence="1" id="KW-0812">Transmembrane</keyword>
<keyword evidence="1" id="KW-0472">Membrane</keyword>
<dbReference type="STRING" id="1237085.Ngar_c15150"/>